<sequence length="536" mass="56254">MTTLSSLSSLDSVTRLDANAALASRVTAQQDAAPASTAVILGQASDTVQTYSVRSVTSAVSTVWESDTSDAVSALMAANSRDASLSGRFNGLGAALLNSLASGGGAYSQSALQTNTAGQSDAVAAAATAIRQTSLHTKADNQITLSVKTARGVQVTITLGSQQNGLAASIQVADGATLNDAERKALGALADSFQDAVDGLTAAPPKLALGGLTQFDGSVLSSVDLQASVQADGGVQTLSFHADGKGRSVEFDGPVGTVKVNVDMSDARVFGSDDQRAAAVANYLSGIDSAGRRGHGDSDLVDMFKDAFAQMNSNYGSATQPDPLDRRRIALSDTDHALTSGLADFTASVKKTATSPNPLRPEEQDTFSYEANQRTEIGGRSMRDRTISQEQYSHLTASYHQQISPDIPMNLTLDPNTQNYYYTRIDDSASTQVDLGYSDGKLVNATAQRSASQTTHTQKFIGGKVTEDTVTPDSATQVENLLATLKQDPSDEENPSALDLARWQQTMTALRQRLMLQATPSVLRDQAVGHGVTTQE</sequence>
<dbReference type="AlphaFoldDB" id="A0A261SK61"/>
<reference evidence="2" key="1">
    <citation type="submission" date="2017-05" db="EMBL/GenBank/DDBJ databases">
        <title>Complete and WGS of Bordetella genogroups.</title>
        <authorList>
            <person name="Spilker T."/>
            <person name="Lipuma J."/>
        </authorList>
    </citation>
    <scope>NUCLEOTIDE SEQUENCE [LARGE SCALE GENOMIC DNA]</scope>
    <source>
        <strain evidence="2">AU16122</strain>
    </source>
</reference>
<evidence type="ECO:0000313" key="1">
    <source>
        <dbReference type="EMBL" id="OZI37786.1"/>
    </source>
</evidence>
<organism evidence="1 2">
    <name type="scientific">Bordetella genomosp. 10</name>
    <dbReference type="NCBI Taxonomy" id="1416804"/>
    <lineage>
        <taxon>Bacteria</taxon>
        <taxon>Pseudomonadati</taxon>
        <taxon>Pseudomonadota</taxon>
        <taxon>Betaproteobacteria</taxon>
        <taxon>Burkholderiales</taxon>
        <taxon>Alcaligenaceae</taxon>
        <taxon>Bordetella</taxon>
    </lineage>
</organism>
<evidence type="ECO:0008006" key="3">
    <source>
        <dbReference type="Google" id="ProtNLM"/>
    </source>
</evidence>
<protein>
    <recommendedName>
        <fullName evidence="3">Lactate dehydrogenase</fullName>
    </recommendedName>
</protein>
<evidence type="ECO:0000313" key="2">
    <source>
        <dbReference type="Proteomes" id="UP000216020"/>
    </source>
</evidence>
<name>A0A261SK61_9BORD</name>
<dbReference type="EMBL" id="NEVM01000001">
    <property type="protein sequence ID" value="OZI37786.1"/>
    <property type="molecule type" value="Genomic_DNA"/>
</dbReference>
<gene>
    <name evidence="1" type="ORF">CAL29_05265</name>
</gene>
<dbReference type="OrthoDB" id="5941093at2"/>
<dbReference type="RefSeq" id="WP_094851886.1">
    <property type="nucleotide sequence ID" value="NZ_NEVM01000001.1"/>
</dbReference>
<proteinExistence type="predicted"/>
<comment type="caution">
    <text evidence="1">The sequence shown here is derived from an EMBL/GenBank/DDBJ whole genome shotgun (WGS) entry which is preliminary data.</text>
</comment>
<accession>A0A261SK61</accession>
<keyword evidence="2" id="KW-1185">Reference proteome</keyword>
<dbReference type="Proteomes" id="UP000216020">
    <property type="component" value="Unassembled WGS sequence"/>
</dbReference>